<gene>
    <name evidence="3" type="ORF">RchiOBHm_Chr7g0213121</name>
</gene>
<name>A0A2P6PAX7_ROSCH</name>
<dbReference type="PANTHER" id="PTHR34051">
    <property type="entry name" value="PROTEIN LOW PSII ACCUMULATION 3, CHLOROPLASTIC"/>
    <property type="match status" value="1"/>
</dbReference>
<feature type="transmembrane region" description="Helical" evidence="1">
    <location>
        <begin position="164"/>
        <end position="193"/>
    </location>
</feature>
<keyword evidence="4" id="KW-1185">Reference proteome</keyword>
<sequence>MTYTSFFCRRSSFLLLDLTLFQLDYLTKPSFFEDFGFTEKVKMSDHVKPEDELFLAAYPYFNVSAGKSKYPFLSLLGKVECCRNTYSEYETLVVEELYREAVVNTARKLIIFNGELDRIRSGWQFNTWLCLVFLVCNVATSFVYCTWVREHELSSNCLVLECFVLLYSLVILCFSSGNVFILSLGVSFLAALLKTLFPSMETVYYIHNFKGRSGGTLFRCYPGPWKVFRKVRNKYICLHQQEAMPSLKEVALEILPGKL</sequence>
<dbReference type="Gramene" id="PRQ19075">
    <property type="protein sequence ID" value="PRQ19075"/>
    <property type="gene ID" value="RchiOBHm_Chr7g0213121"/>
</dbReference>
<accession>A0A2P6PAX7</accession>
<keyword evidence="1" id="KW-1133">Transmembrane helix</keyword>
<protein>
    <recommendedName>
        <fullName evidence="2">DUF1995 domain-containing protein</fullName>
    </recommendedName>
</protein>
<dbReference type="Proteomes" id="UP000238479">
    <property type="component" value="Chromosome 7"/>
</dbReference>
<comment type="caution">
    <text evidence="3">The sequence shown here is derived from an EMBL/GenBank/DDBJ whole genome shotgun (WGS) entry which is preliminary data.</text>
</comment>
<keyword evidence="1" id="KW-0812">Transmembrane</keyword>
<feature type="transmembrane region" description="Helical" evidence="1">
    <location>
        <begin position="125"/>
        <end position="144"/>
    </location>
</feature>
<dbReference type="EMBL" id="PDCK01000045">
    <property type="protein sequence ID" value="PRQ19075.1"/>
    <property type="molecule type" value="Genomic_DNA"/>
</dbReference>
<evidence type="ECO:0000313" key="4">
    <source>
        <dbReference type="Proteomes" id="UP000238479"/>
    </source>
</evidence>
<evidence type="ECO:0000313" key="3">
    <source>
        <dbReference type="EMBL" id="PRQ19075.1"/>
    </source>
</evidence>
<feature type="domain" description="DUF1995" evidence="2">
    <location>
        <begin position="89"/>
        <end position="251"/>
    </location>
</feature>
<dbReference type="AlphaFoldDB" id="A0A2P6PAX7"/>
<reference evidence="3 4" key="1">
    <citation type="journal article" date="2018" name="Nat. Genet.">
        <title>The Rosa genome provides new insights in the design of modern roses.</title>
        <authorList>
            <person name="Bendahmane M."/>
        </authorList>
    </citation>
    <scope>NUCLEOTIDE SEQUENCE [LARGE SCALE GENOMIC DNA]</scope>
    <source>
        <strain evidence="4">cv. Old Blush</strain>
    </source>
</reference>
<evidence type="ECO:0000256" key="1">
    <source>
        <dbReference type="SAM" id="Phobius"/>
    </source>
</evidence>
<organism evidence="3 4">
    <name type="scientific">Rosa chinensis</name>
    <name type="common">China rose</name>
    <dbReference type="NCBI Taxonomy" id="74649"/>
    <lineage>
        <taxon>Eukaryota</taxon>
        <taxon>Viridiplantae</taxon>
        <taxon>Streptophyta</taxon>
        <taxon>Embryophyta</taxon>
        <taxon>Tracheophyta</taxon>
        <taxon>Spermatophyta</taxon>
        <taxon>Magnoliopsida</taxon>
        <taxon>eudicotyledons</taxon>
        <taxon>Gunneridae</taxon>
        <taxon>Pentapetalae</taxon>
        <taxon>rosids</taxon>
        <taxon>fabids</taxon>
        <taxon>Rosales</taxon>
        <taxon>Rosaceae</taxon>
        <taxon>Rosoideae</taxon>
        <taxon>Rosoideae incertae sedis</taxon>
        <taxon>Rosa</taxon>
    </lineage>
</organism>
<evidence type="ECO:0000259" key="2">
    <source>
        <dbReference type="Pfam" id="PF09353"/>
    </source>
</evidence>
<dbReference type="InterPro" id="IPR044687">
    <property type="entry name" value="LPA3"/>
</dbReference>
<dbReference type="Pfam" id="PF09353">
    <property type="entry name" value="DUF1995"/>
    <property type="match status" value="1"/>
</dbReference>
<dbReference type="PANTHER" id="PTHR34051:SF1">
    <property type="entry name" value="PROTEIN LOW PSII ACCUMULATION 3, CHLOROPLASTIC"/>
    <property type="match status" value="1"/>
</dbReference>
<proteinExistence type="predicted"/>
<dbReference type="STRING" id="74649.A0A2P6PAX7"/>
<keyword evidence="1" id="KW-0472">Membrane</keyword>
<dbReference type="InterPro" id="IPR018962">
    <property type="entry name" value="DUF1995"/>
</dbReference>